<dbReference type="RefSeq" id="XP_009047741.1">
    <property type="nucleotide sequence ID" value="XM_009049493.1"/>
</dbReference>
<evidence type="ECO:0000256" key="2">
    <source>
        <dbReference type="SAM" id="MobiDB-lite"/>
    </source>
</evidence>
<gene>
    <name evidence="5" type="ORF">LOTGIDRAFT_225310</name>
</gene>
<dbReference type="PANTHER" id="PTHR23176">
    <property type="entry name" value="RHO/RAC/CDC GTPASE-ACTIVATING PROTEIN"/>
    <property type="match status" value="1"/>
</dbReference>
<keyword evidence="1" id="KW-0343">GTPase activation</keyword>
<dbReference type="PROSITE" id="PS50003">
    <property type="entry name" value="PH_DOMAIN"/>
    <property type="match status" value="1"/>
</dbReference>
<dbReference type="OMA" id="XQIFGSH"/>
<dbReference type="GO" id="GO:0005737">
    <property type="term" value="C:cytoplasm"/>
    <property type="evidence" value="ECO:0007669"/>
    <property type="project" value="TreeGrafter"/>
</dbReference>
<dbReference type="Proteomes" id="UP000030746">
    <property type="component" value="Unassembled WGS sequence"/>
</dbReference>
<feature type="compositionally biased region" description="Basic and acidic residues" evidence="2">
    <location>
        <begin position="135"/>
        <end position="148"/>
    </location>
</feature>
<dbReference type="Pfam" id="PF00620">
    <property type="entry name" value="RhoGAP"/>
    <property type="match status" value="1"/>
</dbReference>
<evidence type="ECO:0000313" key="5">
    <source>
        <dbReference type="EMBL" id="ESP01570.1"/>
    </source>
</evidence>
<dbReference type="GO" id="GO:0007165">
    <property type="term" value="P:signal transduction"/>
    <property type="evidence" value="ECO:0007669"/>
    <property type="project" value="InterPro"/>
</dbReference>
<organism evidence="5 6">
    <name type="scientific">Lottia gigantea</name>
    <name type="common">Giant owl limpet</name>
    <dbReference type="NCBI Taxonomy" id="225164"/>
    <lineage>
        <taxon>Eukaryota</taxon>
        <taxon>Metazoa</taxon>
        <taxon>Spiralia</taxon>
        <taxon>Lophotrochozoa</taxon>
        <taxon>Mollusca</taxon>
        <taxon>Gastropoda</taxon>
        <taxon>Patellogastropoda</taxon>
        <taxon>Lottioidea</taxon>
        <taxon>Lottiidae</taxon>
        <taxon>Lottia</taxon>
    </lineage>
</organism>
<name>V4CHH0_LOTGI</name>
<reference evidence="5 6" key="1">
    <citation type="journal article" date="2013" name="Nature">
        <title>Insights into bilaterian evolution from three spiralian genomes.</title>
        <authorList>
            <person name="Simakov O."/>
            <person name="Marletaz F."/>
            <person name="Cho S.J."/>
            <person name="Edsinger-Gonzales E."/>
            <person name="Havlak P."/>
            <person name="Hellsten U."/>
            <person name="Kuo D.H."/>
            <person name="Larsson T."/>
            <person name="Lv J."/>
            <person name="Arendt D."/>
            <person name="Savage R."/>
            <person name="Osoegawa K."/>
            <person name="de Jong P."/>
            <person name="Grimwood J."/>
            <person name="Chapman J.A."/>
            <person name="Shapiro H."/>
            <person name="Aerts A."/>
            <person name="Otillar R.P."/>
            <person name="Terry A.Y."/>
            <person name="Boore J.L."/>
            <person name="Grigoriev I.V."/>
            <person name="Lindberg D.R."/>
            <person name="Seaver E.C."/>
            <person name="Weisblat D.A."/>
            <person name="Putnam N.H."/>
            <person name="Rokhsar D.S."/>
        </authorList>
    </citation>
    <scope>NUCLEOTIDE SEQUENCE [LARGE SCALE GENOMIC DNA]</scope>
</reference>
<feature type="domain" description="PH" evidence="3">
    <location>
        <begin position="20"/>
        <end position="132"/>
    </location>
</feature>
<dbReference type="PROSITE" id="PS50238">
    <property type="entry name" value="RHOGAP"/>
    <property type="match status" value="1"/>
</dbReference>
<sequence length="389" mass="44444">MVKSASTPSTTASSYRQEPNKPLCGYIMTSKISEVGKKVKKNWGQAYLVLKQSNLVFYKDEKATNQKQSGSPHGKTELVLNLQGAKIDLNPRDITSKKNVILLATSNGSKYLLQSDEETIYRWFTEMKLVSGDIENEKRPSSREDKKSSGMTRSMSAEDGSSGRKLWDIRSRLLGLMRSRPAQEDLVKRGIIKDLVFGSRLKDLCEKEHTKIPNFVRACITAVEKRGVDHDGIYRVSGNLAEIQKLRYAVDKEEAYNLDDKVWDMNVLTGALKLFFRELKEPLIPPDYFESFAAAVCKESYKEKLKNIKDILPDLPKCNYETMKFLFQHLTMVIKESKKNRMQAHNLAIVFGPTLSWKDDADASNMAVMTVYQSRIVEFMLMEFENLFK</sequence>
<dbReference type="SUPFAM" id="SSF50729">
    <property type="entry name" value="PH domain-like"/>
    <property type="match status" value="1"/>
</dbReference>
<dbReference type="STRING" id="225164.V4CHH0"/>
<feature type="domain" description="Rho-GAP" evidence="4">
    <location>
        <begin position="199"/>
        <end position="388"/>
    </location>
</feature>
<evidence type="ECO:0000256" key="1">
    <source>
        <dbReference type="ARBA" id="ARBA00022468"/>
    </source>
</evidence>
<dbReference type="InterPro" id="IPR008936">
    <property type="entry name" value="Rho_GTPase_activation_prot"/>
</dbReference>
<dbReference type="GO" id="GO:0005096">
    <property type="term" value="F:GTPase activator activity"/>
    <property type="evidence" value="ECO:0007669"/>
    <property type="project" value="UniProtKB-KW"/>
</dbReference>
<dbReference type="HOGENOM" id="CLU_015883_1_0_1"/>
<dbReference type="InterPro" id="IPR001849">
    <property type="entry name" value="PH_domain"/>
</dbReference>
<dbReference type="AlphaFoldDB" id="V4CHH0"/>
<evidence type="ECO:0000313" key="6">
    <source>
        <dbReference type="Proteomes" id="UP000030746"/>
    </source>
</evidence>
<dbReference type="KEGG" id="lgi:LOTGIDRAFT_225310"/>
<dbReference type="SMART" id="SM00233">
    <property type="entry name" value="PH"/>
    <property type="match status" value="1"/>
</dbReference>
<dbReference type="SMART" id="SM00324">
    <property type="entry name" value="RhoGAP"/>
    <property type="match status" value="1"/>
</dbReference>
<evidence type="ECO:0008006" key="7">
    <source>
        <dbReference type="Google" id="ProtNLM"/>
    </source>
</evidence>
<dbReference type="InterPro" id="IPR041681">
    <property type="entry name" value="PH_9"/>
</dbReference>
<dbReference type="Gene3D" id="1.10.555.10">
    <property type="entry name" value="Rho GTPase activation protein"/>
    <property type="match status" value="1"/>
</dbReference>
<dbReference type="OrthoDB" id="79452at2759"/>
<dbReference type="CTD" id="20247276"/>
<accession>V4CHH0</accession>
<keyword evidence="6" id="KW-1185">Reference proteome</keyword>
<dbReference type="Gene3D" id="2.30.29.30">
    <property type="entry name" value="Pleckstrin-homology domain (PH domain)/Phosphotyrosine-binding domain (PTB)"/>
    <property type="match status" value="1"/>
</dbReference>
<evidence type="ECO:0000259" key="4">
    <source>
        <dbReference type="PROSITE" id="PS50238"/>
    </source>
</evidence>
<dbReference type="InterPro" id="IPR050729">
    <property type="entry name" value="Rho-GAP"/>
</dbReference>
<proteinExistence type="predicted"/>
<dbReference type="FunFam" id="1.10.555.10:FF:000003">
    <property type="entry name" value="Putative rho GTPase-activating protein 12"/>
    <property type="match status" value="1"/>
</dbReference>
<evidence type="ECO:0000259" key="3">
    <source>
        <dbReference type="PROSITE" id="PS50003"/>
    </source>
</evidence>
<dbReference type="PANTHER" id="PTHR23176:SF129">
    <property type="entry name" value="RHO GTPASE ACTIVATING PROTEIN AT 16F, ISOFORM E-RELATED"/>
    <property type="match status" value="1"/>
</dbReference>
<dbReference type="InterPro" id="IPR011993">
    <property type="entry name" value="PH-like_dom_sf"/>
</dbReference>
<dbReference type="EMBL" id="KB200467">
    <property type="protein sequence ID" value="ESP01570.1"/>
    <property type="molecule type" value="Genomic_DNA"/>
</dbReference>
<protein>
    <recommendedName>
        <fullName evidence="7">Rho GTPase-activating protein 15</fullName>
    </recommendedName>
</protein>
<dbReference type="Pfam" id="PF15410">
    <property type="entry name" value="PH_9"/>
    <property type="match status" value="1"/>
</dbReference>
<feature type="region of interest" description="Disordered" evidence="2">
    <location>
        <begin position="134"/>
        <end position="163"/>
    </location>
</feature>
<dbReference type="GeneID" id="20247276"/>
<dbReference type="SUPFAM" id="SSF48350">
    <property type="entry name" value="GTPase activation domain, GAP"/>
    <property type="match status" value="1"/>
</dbReference>
<dbReference type="InterPro" id="IPR000198">
    <property type="entry name" value="RhoGAP_dom"/>
</dbReference>